<comment type="caution">
    <text evidence="7">The sequence shown here is derived from an EMBL/GenBank/DDBJ whole genome shotgun (WGS) entry which is preliminary data.</text>
</comment>
<name>A0ABW1S2K5_9LACO</name>
<keyword evidence="3" id="KW-0010">Activator</keyword>
<dbReference type="Proteomes" id="UP001596282">
    <property type="component" value="Unassembled WGS sequence"/>
</dbReference>
<evidence type="ECO:0000256" key="3">
    <source>
        <dbReference type="ARBA" id="ARBA00023159"/>
    </source>
</evidence>
<evidence type="ECO:0000256" key="1">
    <source>
        <dbReference type="ARBA" id="ARBA00022737"/>
    </source>
</evidence>
<dbReference type="InterPro" id="IPR007737">
    <property type="entry name" value="Mga_HTH"/>
</dbReference>
<feature type="domain" description="PTS EIIB type-2" evidence="5">
    <location>
        <begin position="405"/>
        <end position="495"/>
    </location>
</feature>
<dbReference type="InterPro" id="IPR050661">
    <property type="entry name" value="BglG_antiterminators"/>
</dbReference>
<keyword evidence="1" id="KW-0677">Repeat</keyword>
<evidence type="ECO:0000259" key="6">
    <source>
        <dbReference type="PROSITE" id="PS51372"/>
    </source>
</evidence>
<dbReference type="Gene3D" id="1.10.10.10">
    <property type="entry name" value="Winged helix-like DNA-binding domain superfamily/Winged helix DNA-binding domain"/>
    <property type="match status" value="2"/>
</dbReference>
<organism evidence="7 8">
    <name type="scientific">Lactiplantibacillus daowaiensis</name>
    <dbReference type="NCBI Taxonomy" id="2559918"/>
    <lineage>
        <taxon>Bacteria</taxon>
        <taxon>Bacillati</taxon>
        <taxon>Bacillota</taxon>
        <taxon>Bacilli</taxon>
        <taxon>Lactobacillales</taxon>
        <taxon>Lactobacillaceae</taxon>
        <taxon>Lactiplantibacillus</taxon>
    </lineage>
</organism>
<keyword evidence="4" id="KW-0804">Transcription</keyword>
<gene>
    <name evidence="7" type="ORF">ACFP5Y_12665</name>
</gene>
<dbReference type="Pfam" id="PF00874">
    <property type="entry name" value="PRD"/>
    <property type="match status" value="1"/>
</dbReference>
<dbReference type="InterPro" id="IPR011608">
    <property type="entry name" value="PRD"/>
</dbReference>
<reference evidence="8" key="1">
    <citation type="journal article" date="2019" name="Int. J. Syst. Evol. Microbiol.">
        <title>The Global Catalogue of Microorganisms (GCM) 10K type strain sequencing project: providing services to taxonomists for standard genome sequencing and annotation.</title>
        <authorList>
            <consortium name="The Broad Institute Genomics Platform"/>
            <consortium name="The Broad Institute Genome Sequencing Center for Infectious Disease"/>
            <person name="Wu L."/>
            <person name="Ma J."/>
        </authorList>
    </citation>
    <scope>NUCLEOTIDE SEQUENCE [LARGE SCALE GENOMIC DNA]</scope>
    <source>
        <strain evidence="8">CCM 8933</strain>
    </source>
</reference>
<evidence type="ECO:0000313" key="7">
    <source>
        <dbReference type="EMBL" id="MFC6182080.1"/>
    </source>
</evidence>
<dbReference type="InterPro" id="IPR036634">
    <property type="entry name" value="PRD_sf"/>
</dbReference>
<evidence type="ECO:0000313" key="8">
    <source>
        <dbReference type="Proteomes" id="UP001596282"/>
    </source>
</evidence>
<dbReference type="PANTHER" id="PTHR30185">
    <property type="entry name" value="CRYPTIC BETA-GLUCOSIDE BGL OPERON ANTITERMINATOR"/>
    <property type="match status" value="1"/>
</dbReference>
<dbReference type="EMBL" id="JBHSSC010000043">
    <property type="protein sequence ID" value="MFC6182080.1"/>
    <property type="molecule type" value="Genomic_DNA"/>
</dbReference>
<dbReference type="PROSITE" id="PS51372">
    <property type="entry name" value="PRD_2"/>
    <property type="match status" value="1"/>
</dbReference>
<protein>
    <submittedName>
        <fullName evidence="7">BglG family transcription antiterminator</fullName>
    </submittedName>
</protein>
<dbReference type="InterPro" id="IPR013011">
    <property type="entry name" value="PTS_EIIB_2"/>
</dbReference>
<dbReference type="CDD" id="cd05568">
    <property type="entry name" value="PTS_IIB_bgl_like"/>
    <property type="match status" value="1"/>
</dbReference>
<dbReference type="Pfam" id="PF05043">
    <property type="entry name" value="Mga"/>
    <property type="match status" value="1"/>
</dbReference>
<feature type="domain" description="PRD" evidence="6">
    <location>
        <begin position="295"/>
        <end position="402"/>
    </location>
</feature>
<dbReference type="PROSITE" id="PS51099">
    <property type="entry name" value="PTS_EIIB_TYPE_2"/>
    <property type="match status" value="1"/>
</dbReference>
<dbReference type="PANTHER" id="PTHR30185:SF18">
    <property type="entry name" value="TRANSCRIPTIONAL REGULATOR MTLR"/>
    <property type="match status" value="1"/>
</dbReference>
<evidence type="ECO:0000256" key="4">
    <source>
        <dbReference type="ARBA" id="ARBA00023163"/>
    </source>
</evidence>
<evidence type="ECO:0000259" key="5">
    <source>
        <dbReference type="PROSITE" id="PS51099"/>
    </source>
</evidence>
<dbReference type="InterPro" id="IPR013196">
    <property type="entry name" value="HTH_11"/>
</dbReference>
<evidence type="ECO:0000256" key="2">
    <source>
        <dbReference type="ARBA" id="ARBA00023015"/>
    </source>
</evidence>
<dbReference type="RefSeq" id="WP_379832496.1">
    <property type="nucleotide sequence ID" value="NZ_JBHSSC010000043.1"/>
</dbReference>
<dbReference type="Gene3D" id="3.40.50.2300">
    <property type="match status" value="1"/>
</dbReference>
<dbReference type="InterPro" id="IPR036388">
    <property type="entry name" value="WH-like_DNA-bd_sf"/>
</dbReference>
<proteinExistence type="predicted"/>
<sequence length="619" mass="69674">MQLSNRQRQLALKLLALNSATTTQTLAQIFNVSVRTIKSDLKQVQTWLQPYGDYYQAKPHIGIWLTVTDAQRTQLKAALLASQATEPYSTPQERVSQIILLLAVSDGFITTQQIENKIDISKNTVIADLDRVESKLATFQLQLARKNYYGYRIQGSELNLRSILETLLNQIFDYYEAPGVVSSNIWDQLQQLKFPTAPELQTVLTVVLNALAACQDEPETTFDLNDRLTMLARLTIVAVRLSMHQPLNSYQPLAMKPVDQPTLPYQWFVKVMQHYDFPQLQDEYDYVLRGGNPRFDDQNIAQLTKTIIEAVSVQTGQAFDQDSQLQVNLFSHLLTKLSNKYKFTNEYNPFINDIKARHLALFDAVTQALKLNISANPAVVSDSFVAFVTLHFLVSLEGRQTTRKARIIYVCSTGLGVTSLIKKEIERHMTNVEIAGFASRLDVKDKLKAWQPDLVVSIFPLNVTKLPVIQVNPLPSPADLNRIQAAVAKVLHVKPARLTPTTVDPPLPVNAAGQSHELMLRGAIIYSQLASYLGSRVPTDYQGAFTIHVMLAVHRISFQQSYDSQMIRLAQQPETAADVRAIRQIFKTNHLTINAAEISAILQYTRINEFTEKGADQHG</sequence>
<dbReference type="Pfam" id="PF08279">
    <property type="entry name" value="HTH_11"/>
    <property type="match status" value="1"/>
</dbReference>
<keyword evidence="2" id="KW-0805">Transcription regulation</keyword>
<dbReference type="SUPFAM" id="SSF63520">
    <property type="entry name" value="PTS-regulatory domain, PRD"/>
    <property type="match status" value="1"/>
</dbReference>
<accession>A0ABW1S2K5</accession>
<keyword evidence="8" id="KW-1185">Reference proteome</keyword>